<dbReference type="KEGG" id="ffu:CLAFUR5_05432"/>
<dbReference type="OrthoDB" id="3650108at2759"/>
<evidence type="ECO:0000313" key="1">
    <source>
        <dbReference type="EMBL" id="UJO17805.1"/>
    </source>
</evidence>
<gene>
    <name evidence="1" type="ORF">CLAFUR5_05432</name>
</gene>
<dbReference type="RefSeq" id="XP_047762171.1">
    <property type="nucleotide sequence ID" value="XM_047904580.1"/>
</dbReference>
<dbReference type="PANTHER" id="PTHR42085">
    <property type="entry name" value="F-BOX DOMAIN-CONTAINING PROTEIN"/>
    <property type="match status" value="1"/>
</dbReference>
<dbReference type="AlphaFoldDB" id="A0A9Q8P913"/>
<dbReference type="InterPro" id="IPR038883">
    <property type="entry name" value="AN11006-like"/>
</dbReference>
<evidence type="ECO:0000313" key="2">
    <source>
        <dbReference type="Proteomes" id="UP000756132"/>
    </source>
</evidence>
<organism evidence="1 2">
    <name type="scientific">Passalora fulva</name>
    <name type="common">Tomato leaf mold</name>
    <name type="synonym">Cladosporium fulvum</name>
    <dbReference type="NCBI Taxonomy" id="5499"/>
    <lineage>
        <taxon>Eukaryota</taxon>
        <taxon>Fungi</taxon>
        <taxon>Dikarya</taxon>
        <taxon>Ascomycota</taxon>
        <taxon>Pezizomycotina</taxon>
        <taxon>Dothideomycetes</taxon>
        <taxon>Dothideomycetidae</taxon>
        <taxon>Mycosphaerellales</taxon>
        <taxon>Mycosphaerellaceae</taxon>
        <taxon>Fulvia</taxon>
    </lineage>
</organism>
<protein>
    <submittedName>
        <fullName evidence="1">Uncharacterized protein</fullName>
    </submittedName>
</protein>
<reference evidence="1" key="2">
    <citation type="journal article" date="2022" name="Microb. Genom.">
        <title>A chromosome-scale genome assembly of the tomato pathogen Cladosporium fulvum reveals a compartmentalized genome architecture and the presence of a dispensable chromosome.</title>
        <authorList>
            <person name="Zaccaron A.Z."/>
            <person name="Chen L.H."/>
            <person name="Samaras A."/>
            <person name="Stergiopoulos I."/>
        </authorList>
    </citation>
    <scope>NUCLEOTIDE SEQUENCE</scope>
    <source>
        <strain evidence="1">Race5_Kim</strain>
    </source>
</reference>
<dbReference type="PANTHER" id="PTHR42085:SF1">
    <property type="entry name" value="F-BOX DOMAIN-CONTAINING PROTEIN"/>
    <property type="match status" value="1"/>
</dbReference>
<dbReference type="Proteomes" id="UP000756132">
    <property type="component" value="Chromosome 5"/>
</dbReference>
<proteinExistence type="predicted"/>
<reference evidence="1" key="1">
    <citation type="submission" date="2021-12" db="EMBL/GenBank/DDBJ databases">
        <authorList>
            <person name="Zaccaron A."/>
            <person name="Stergiopoulos I."/>
        </authorList>
    </citation>
    <scope>NUCLEOTIDE SEQUENCE</scope>
    <source>
        <strain evidence="1">Race5_Kim</strain>
    </source>
</reference>
<sequence length="225" mass="25052">MPGGITKNTRKQRDIALAAANAFLTVSADIQATILATAHNERDRRSKPTHLLGLPGELRNKIYSLALVSESDITVTATGPSQPPLIRTCHQIREEALSVYYTDNSFTLRVQDHNGVALEHFSLLRRQYFDGTRGDRLSKTTVQRVGKRSWKNLLAWLEAAHSRGMDIPVLPPSSTALQSREKVLLYSLADTAGVQLRQAPWDTVKVVLKGMRPALVRHHSKWGVD</sequence>
<name>A0A9Q8P913_PASFU</name>
<dbReference type="EMBL" id="CP090167">
    <property type="protein sequence ID" value="UJO17805.1"/>
    <property type="molecule type" value="Genomic_DNA"/>
</dbReference>
<keyword evidence="2" id="KW-1185">Reference proteome</keyword>
<accession>A0A9Q8P913</accession>
<dbReference type="GeneID" id="71985310"/>